<name>A0A4Y2AU92_ARAVE</name>
<feature type="compositionally biased region" description="Polar residues" evidence="2">
    <location>
        <begin position="407"/>
        <end position="421"/>
    </location>
</feature>
<dbReference type="InterPro" id="IPR043866">
    <property type="entry name" value="TTC3/DZIP3_dom"/>
</dbReference>
<dbReference type="Pfam" id="PF19179">
    <property type="entry name" value="TTC3_DZIP3_dom"/>
    <property type="match status" value="1"/>
</dbReference>
<keyword evidence="1" id="KW-0802">TPR repeat</keyword>
<dbReference type="PROSITE" id="PS50005">
    <property type="entry name" value="TPR"/>
    <property type="match status" value="1"/>
</dbReference>
<dbReference type="AlphaFoldDB" id="A0A4Y2AU92"/>
<reference evidence="4 5" key="1">
    <citation type="journal article" date="2019" name="Sci. Rep.">
        <title>Orb-weaving spider Araneus ventricosus genome elucidates the spidroin gene catalogue.</title>
        <authorList>
            <person name="Kono N."/>
            <person name="Nakamura H."/>
            <person name="Ohtoshi R."/>
            <person name="Moran D.A.P."/>
            <person name="Shinohara A."/>
            <person name="Yoshida Y."/>
            <person name="Fujiwara M."/>
            <person name="Mori M."/>
            <person name="Tomita M."/>
            <person name="Arakawa K."/>
        </authorList>
    </citation>
    <scope>NUCLEOTIDE SEQUENCE [LARGE SCALE GENOMIC DNA]</scope>
</reference>
<dbReference type="OrthoDB" id="6435645at2759"/>
<dbReference type="UniPathway" id="UPA00143"/>
<dbReference type="InterPro" id="IPR019734">
    <property type="entry name" value="TPR_rpt"/>
</dbReference>
<dbReference type="PANTHER" id="PTHR17550">
    <property type="entry name" value="E3 UBIQUITIN-PROTEIN LIGASE TTC3"/>
    <property type="match status" value="1"/>
</dbReference>
<accession>A0A4Y2AU92</accession>
<dbReference type="InterPro" id="IPR011990">
    <property type="entry name" value="TPR-like_helical_dom_sf"/>
</dbReference>
<organism evidence="4 5">
    <name type="scientific">Araneus ventricosus</name>
    <name type="common">Orbweaver spider</name>
    <name type="synonym">Epeira ventricosa</name>
    <dbReference type="NCBI Taxonomy" id="182803"/>
    <lineage>
        <taxon>Eukaryota</taxon>
        <taxon>Metazoa</taxon>
        <taxon>Ecdysozoa</taxon>
        <taxon>Arthropoda</taxon>
        <taxon>Chelicerata</taxon>
        <taxon>Arachnida</taxon>
        <taxon>Araneae</taxon>
        <taxon>Araneomorphae</taxon>
        <taxon>Entelegynae</taxon>
        <taxon>Araneoidea</taxon>
        <taxon>Araneidae</taxon>
        <taxon>Araneus</taxon>
    </lineage>
</organism>
<dbReference type="SUPFAM" id="SSF48452">
    <property type="entry name" value="TPR-like"/>
    <property type="match status" value="1"/>
</dbReference>
<feature type="compositionally biased region" description="Acidic residues" evidence="2">
    <location>
        <begin position="347"/>
        <end position="357"/>
    </location>
</feature>
<feature type="region of interest" description="Disordered" evidence="2">
    <location>
        <begin position="325"/>
        <end position="445"/>
    </location>
</feature>
<dbReference type="GO" id="GO:0016567">
    <property type="term" value="P:protein ubiquitination"/>
    <property type="evidence" value="ECO:0007669"/>
    <property type="project" value="UniProtKB-UniPathway"/>
</dbReference>
<dbReference type="PANTHER" id="PTHR17550:SF4">
    <property type="entry name" value="E3 UBIQUITIN-PROTEIN LIGASE TTC3"/>
    <property type="match status" value="1"/>
</dbReference>
<feature type="domain" description="E3 ubiquitin-protein ligase TTC3/DZIP3" evidence="3">
    <location>
        <begin position="600"/>
        <end position="650"/>
    </location>
</feature>
<feature type="repeat" description="TPR" evidence="1">
    <location>
        <begin position="199"/>
        <end position="232"/>
    </location>
</feature>
<protein>
    <recommendedName>
        <fullName evidence="3">E3 ubiquitin-protein ligase TTC3/DZIP3 domain-containing protein</fullName>
    </recommendedName>
</protein>
<evidence type="ECO:0000313" key="4">
    <source>
        <dbReference type="EMBL" id="GBL83601.1"/>
    </source>
</evidence>
<evidence type="ECO:0000256" key="2">
    <source>
        <dbReference type="SAM" id="MobiDB-lite"/>
    </source>
</evidence>
<feature type="compositionally biased region" description="Polar residues" evidence="2">
    <location>
        <begin position="378"/>
        <end position="398"/>
    </location>
</feature>
<dbReference type="Proteomes" id="UP000499080">
    <property type="component" value="Unassembled WGS sequence"/>
</dbReference>
<comment type="caution">
    <text evidence="4">The sequence shown here is derived from an EMBL/GenBank/DDBJ whole genome shotgun (WGS) entry which is preliminary data.</text>
</comment>
<feature type="compositionally biased region" description="Basic and acidic residues" evidence="2">
    <location>
        <begin position="422"/>
        <end position="437"/>
    </location>
</feature>
<proteinExistence type="predicted"/>
<evidence type="ECO:0000256" key="1">
    <source>
        <dbReference type="PROSITE-ProRule" id="PRU00339"/>
    </source>
</evidence>
<dbReference type="SMART" id="SM00028">
    <property type="entry name" value="TPR"/>
    <property type="match status" value="4"/>
</dbReference>
<keyword evidence="5" id="KW-1185">Reference proteome</keyword>
<evidence type="ECO:0000259" key="3">
    <source>
        <dbReference type="Pfam" id="PF19179"/>
    </source>
</evidence>
<gene>
    <name evidence="4" type="ORF">AVEN_196426_2</name>
</gene>
<sequence>MFRGLATTDLYEDCIKSGLCKEHLKELQVQDEAQRHELQRKAMLYIRLQIFRPILFDKPFPSEKIKTLLDEAGYFNVNRKNLVSHEKLIEEVLTLDSVVVFTLVKLSNMCCAGALFRTSHRTSTDNPFLKLLTQKTIEAKDIAYFGPRLNANFSDYDEGLIKISYVAVLLYVRNVAMHTSLRNILDQQDLAFQSLSKEGSQWNDIGSDAFKRQSWEEAVDAFTKAVEFNPYCVSLLINRAHSYMKLNKFKDAALDCYVALMIKPTHFNAYCKWATFLYIQSQFSECVKVAEYGLNMCKDVETEDTVKYRALEKIKVEASNALERKKAESEIQQSSTPEKKDLPELIEASDSETECQDVPELMDASNSDESDSDPEWTNPETKCQPSASGPSVDLQINSEKNKAEGSVSKTSRVRNSSVSDASDQKVSHLINSEKNKADGSVSKTKVRSSSVSDACDQKVNSEERIKMLQMSLKDASNTLLDGCGLMAMRRFRDALDEIKASPEIHKYEECDIICIKYAYAFACYQSGGYDDLQKAISVLQEITEEHKNTTFPAAYYTIGLAYYKLNRFKQSLQYLKMVDDILQKGIHSKVYVWPGLTVVINETKLDFLKNSLPPLIKECENPPSPDAICRYESCTLQPSIYYTDPDFKDFRASLNFNINWKCQEIKSRSLAMNNKRWKANESKPPNEAVSESDLPNGIVSNLRLSDLSVKPKVDAKTDVCVEENEFIFASGKQLSELFCNVVCRERLQKTVTLKLGPKSGFSAELKVICNYCCKKINLAHSSNYAHNVSC</sequence>
<dbReference type="EMBL" id="BGPR01000033">
    <property type="protein sequence ID" value="GBL83601.1"/>
    <property type="molecule type" value="Genomic_DNA"/>
</dbReference>
<evidence type="ECO:0000313" key="5">
    <source>
        <dbReference type="Proteomes" id="UP000499080"/>
    </source>
</evidence>
<dbReference type="Gene3D" id="1.25.40.10">
    <property type="entry name" value="Tetratricopeptide repeat domain"/>
    <property type="match status" value="2"/>
</dbReference>